<reference evidence="3" key="1">
    <citation type="submission" date="2021-01" db="UniProtKB">
        <authorList>
            <consortium name="EnsemblMetazoa"/>
        </authorList>
    </citation>
    <scope>IDENTIFICATION</scope>
</reference>
<sequence>MNVKCSVNLLCFVAVITVSLTATIVSAEDDQMKKLEEQAQKCAVEVKLSNEERKAIKDIENQNRASEAELAELKEATPEKQRELIEKKAKKVEIEMKAALGEEKYAEFEKCILSAINLLAKSR</sequence>
<evidence type="ECO:0000313" key="3">
    <source>
        <dbReference type="EnsemblMetazoa" id="XP_022648164"/>
    </source>
</evidence>
<protein>
    <submittedName>
        <fullName evidence="3">Uncharacterized protein</fullName>
    </submittedName>
</protein>
<evidence type="ECO:0000313" key="4">
    <source>
        <dbReference type="Proteomes" id="UP000594260"/>
    </source>
</evidence>
<dbReference type="RefSeq" id="XP_022648164.1">
    <property type="nucleotide sequence ID" value="XM_022792429.1"/>
</dbReference>
<feature type="coiled-coil region" evidence="1">
    <location>
        <begin position="25"/>
        <end position="102"/>
    </location>
</feature>
<keyword evidence="2" id="KW-0732">Signal</keyword>
<name>A0A7M7JLT7_VARDE</name>
<keyword evidence="1" id="KW-0175">Coiled coil</keyword>
<feature type="chain" id="PRO_5029664488" evidence="2">
    <location>
        <begin position="28"/>
        <end position="123"/>
    </location>
</feature>
<organism evidence="3 4">
    <name type="scientific">Varroa destructor</name>
    <name type="common">Honeybee mite</name>
    <dbReference type="NCBI Taxonomy" id="109461"/>
    <lineage>
        <taxon>Eukaryota</taxon>
        <taxon>Metazoa</taxon>
        <taxon>Ecdysozoa</taxon>
        <taxon>Arthropoda</taxon>
        <taxon>Chelicerata</taxon>
        <taxon>Arachnida</taxon>
        <taxon>Acari</taxon>
        <taxon>Parasitiformes</taxon>
        <taxon>Mesostigmata</taxon>
        <taxon>Gamasina</taxon>
        <taxon>Dermanyssoidea</taxon>
        <taxon>Varroidae</taxon>
        <taxon>Varroa</taxon>
    </lineage>
</organism>
<proteinExistence type="predicted"/>
<dbReference type="Proteomes" id="UP000594260">
    <property type="component" value="Unplaced"/>
</dbReference>
<accession>A0A7M7JLT7</accession>
<evidence type="ECO:0000256" key="1">
    <source>
        <dbReference type="SAM" id="Coils"/>
    </source>
</evidence>
<dbReference type="AlphaFoldDB" id="A0A7M7JLT7"/>
<dbReference type="EnsemblMetazoa" id="XM_022792429">
    <property type="protein sequence ID" value="XP_022648164"/>
    <property type="gene ID" value="LOC111244889"/>
</dbReference>
<feature type="signal peptide" evidence="2">
    <location>
        <begin position="1"/>
        <end position="27"/>
    </location>
</feature>
<evidence type="ECO:0000256" key="2">
    <source>
        <dbReference type="SAM" id="SignalP"/>
    </source>
</evidence>
<keyword evidence="4" id="KW-1185">Reference proteome</keyword>
<dbReference type="KEGG" id="vde:111244889"/>
<dbReference type="GeneID" id="111244889"/>
<dbReference type="InParanoid" id="A0A7M7JLT7"/>